<dbReference type="RefSeq" id="WP_002434330.1">
    <property type="nucleotide sequence ID" value="NZ_BAFF01000002.1"/>
</dbReference>
<dbReference type="Proteomes" id="UP000010297">
    <property type="component" value="Unassembled WGS sequence"/>
</dbReference>
<reference evidence="2 3" key="1">
    <citation type="submission" date="2012-02" db="EMBL/GenBank/DDBJ databases">
        <title>Whole genome shotgun sequence of Escherichia hermannii NBRC 105704.</title>
        <authorList>
            <person name="Yoshida I."/>
            <person name="Hosoyama A."/>
            <person name="Tsuchikane K."/>
            <person name="Katsumata H."/>
            <person name="Yamazaki S."/>
            <person name="Fujita N."/>
        </authorList>
    </citation>
    <scope>NUCLEOTIDE SEQUENCE [LARGE SCALE GENOMIC DNA]</scope>
    <source>
        <strain evidence="2 3">NBRC 105704</strain>
    </source>
</reference>
<keyword evidence="3" id="KW-1185">Reference proteome</keyword>
<sequence>MNSSEIEQLTDEIVGEAVLYLLKENLPVNVQGLIRQLRVMKDEESDVLRRDLIVQVISKVSSTVVSTRRKPIHEESESGRDARKSRDNVYQLFDDSKQSGTGKKH</sequence>
<dbReference type="eggNOG" id="ENOG5031M4F">
    <property type="taxonomic scope" value="Bacteria"/>
</dbReference>
<gene>
    <name evidence="2" type="ORF">EH105704_02_02930</name>
</gene>
<proteinExistence type="predicted"/>
<dbReference type="GeneID" id="92827099"/>
<evidence type="ECO:0000313" key="3">
    <source>
        <dbReference type="Proteomes" id="UP000010297"/>
    </source>
</evidence>
<name>H5UZV6_ATLHE</name>
<evidence type="ECO:0000313" key="2">
    <source>
        <dbReference type="EMBL" id="GAB51264.1"/>
    </source>
</evidence>
<organism evidence="2 3">
    <name type="scientific">Atlantibacter hermannii NBRC 105704</name>
    <dbReference type="NCBI Taxonomy" id="1115512"/>
    <lineage>
        <taxon>Bacteria</taxon>
        <taxon>Pseudomonadati</taxon>
        <taxon>Pseudomonadota</taxon>
        <taxon>Gammaproteobacteria</taxon>
        <taxon>Enterobacterales</taxon>
        <taxon>Enterobacteriaceae</taxon>
        <taxon>Atlantibacter</taxon>
    </lineage>
</organism>
<feature type="region of interest" description="Disordered" evidence="1">
    <location>
        <begin position="67"/>
        <end position="105"/>
    </location>
</feature>
<protein>
    <submittedName>
        <fullName evidence="2">Uncharacterized protein</fullName>
    </submittedName>
</protein>
<dbReference type="EMBL" id="BAFF01000002">
    <property type="protein sequence ID" value="GAB51264.1"/>
    <property type="molecule type" value="Genomic_DNA"/>
</dbReference>
<feature type="compositionally biased region" description="Basic and acidic residues" evidence="1">
    <location>
        <begin position="72"/>
        <end position="87"/>
    </location>
</feature>
<dbReference type="AlphaFoldDB" id="H5UZV6"/>
<accession>H5UZV6</accession>
<comment type="caution">
    <text evidence="2">The sequence shown here is derived from an EMBL/GenBank/DDBJ whole genome shotgun (WGS) entry which is preliminary data.</text>
</comment>
<evidence type="ECO:0000256" key="1">
    <source>
        <dbReference type="SAM" id="MobiDB-lite"/>
    </source>
</evidence>